<dbReference type="Gene3D" id="1.20.58.220">
    <property type="entry name" value="Phosphate transport system protein phou homolog 2, domain 2"/>
    <property type="match status" value="1"/>
</dbReference>
<dbReference type="GO" id="GO:0045936">
    <property type="term" value="P:negative regulation of phosphate metabolic process"/>
    <property type="evidence" value="ECO:0007669"/>
    <property type="project" value="InterPro"/>
</dbReference>
<evidence type="ECO:0000256" key="1">
    <source>
        <dbReference type="ARBA" id="ARBA00004496"/>
    </source>
</evidence>
<evidence type="ECO:0000256" key="6">
    <source>
        <dbReference type="ARBA" id="ARBA00022592"/>
    </source>
</evidence>
<dbReference type="GO" id="GO:0005737">
    <property type="term" value="C:cytoplasm"/>
    <property type="evidence" value="ECO:0007669"/>
    <property type="project" value="UniProtKB-SubCell"/>
</dbReference>
<dbReference type="InterPro" id="IPR026022">
    <property type="entry name" value="PhoU_dom"/>
</dbReference>
<keyword evidence="10" id="KW-1185">Reference proteome</keyword>
<feature type="domain" description="PhoU" evidence="8">
    <location>
        <begin position="16"/>
        <end position="104"/>
    </location>
</feature>
<keyword evidence="4 7" id="KW-0813">Transport</keyword>
<proteinExistence type="inferred from homology"/>
<evidence type="ECO:0000256" key="4">
    <source>
        <dbReference type="ARBA" id="ARBA00022448"/>
    </source>
</evidence>
<dbReference type="FunFam" id="1.20.58.220:FF:000004">
    <property type="entry name" value="Phosphate-specific transport system accessory protein PhoU"/>
    <property type="match status" value="1"/>
</dbReference>
<dbReference type="Pfam" id="PF01895">
    <property type="entry name" value="PhoU"/>
    <property type="match status" value="2"/>
</dbReference>
<protein>
    <recommendedName>
        <fullName evidence="7">Phosphate-specific transport system accessory protein PhoU</fullName>
    </recommendedName>
</protein>
<evidence type="ECO:0000256" key="7">
    <source>
        <dbReference type="PIRNR" id="PIRNR003107"/>
    </source>
</evidence>
<evidence type="ECO:0000259" key="8">
    <source>
        <dbReference type="Pfam" id="PF01895"/>
    </source>
</evidence>
<evidence type="ECO:0000256" key="5">
    <source>
        <dbReference type="ARBA" id="ARBA00022490"/>
    </source>
</evidence>
<evidence type="ECO:0000256" key="3">
    <source>
        <dbReference type="ARBA" id="ARBA00011738"/>
    </source>
</evidence>
<dbReference type="InterPro" id="IPR038078">
    <property type="entry name" value="PhoU-like_sf"/>
</dbReference>
<comment type="similarity">
    <text evidence="2 7">Belongs to the PhoU family.</text>
</comment>
<dbReference type="NCBIfam" id="TIGR02135">
    <property type="entry name" value="phoU_full"/>
    <property type="match status" value="1"/>
</dbReference>
<comment type="function">
    <text evidence="7">Plays a role in the regulation of phosphate uptake.</text>
</comment>
<dbReference type="Proteomes" id="UP000593601">
    <property type="component" value="Chromosome"/>
</dbReference>
<keyword evidence="6 7" id="KW-0592">Phosphate transport</keyword>
<dbReference type="PANTHER" id="PTHR42930">
    <property type="entry name" value="PHOSPHATE-SPECIFIC TRANSPORT SYSTEM ACCESSORY PROTEIN PHOU"/>
    <property type="match status" value="1"/>
</dbReference>
<comment type="subcellular location">
    <subcellularLocation>
        <location evidence="1 7">Cytoplasm</location>
    </subcellularLocation>
</comment>
<evidence type="ECO:0000313" key="10">
    <source>
        <dbReference type="Proteomes" id="UP000593601"/>
    </source>
</evidence>
<sequence>MRELFQKQLEQLHTLLIEMGALCEQVIERTYLVLMAEDKKAAAEIMEKDEIIDMKEREIEDLCLKILLQQQPVASDLRRVSAALKMITDMERIGDQASDIAEIIKTSNLKAPAKEIRLNEMAKATMQMVKESIDSFVKQDLEIAQKVIKDDDIVDNLFLDVRGQIASGLTDDLVSREEQLDLLMIAKYYERIGDHATNIAEWVEFSILGQHVEEE</sequence>
<accession>A0A7M2RND4</accession>
<dbReference type="SUPFAM" id="SSF109755">
    <property type="entry name" value="PhoU-like"/>
    <property type="match status" value="1"/>
</dbReference>
<dbReference type="InterPro" id="IPR028366">
    <property type="entry name" value="PhoU"/>
</dbReference>
<dbReference type="PIRSF" id="PIRSF003107">
    <property type="entry name" value="PhoU"/>
    <property type="match status" value="1"/>
</dbReference>
<evidence type="ECO:0000313" key="9">
    <source>
        <dbReference type="EMBL" id="QOV20870.1"/>
    </source>
</evidence>
<dbReference type="PANTHER" id="PTHR42930:SF3">
    <property type="entry name" value="PHOSPHATE-SPECIFIC TRANSPORT SYSTEM ACCESSORY PROTEIN PHOU"/>
    <property type="match status" value="1"/>
</dbReference>
<keyword evidence="5 7" id="KW-0963">Cytoplasm</keyword>
<evidence type="ECO:0000256" key="2">
    <source>
        <dbReference type="ARBA" id="ARBA00008107"/>
    </source>
</evidence>
<dbReference type="GO" id="GO:0030643">
    <property type="term" value="P:intracellular phosphate ion homeostasis"/>
    <property type="evidence" value="ECO:0007669"/>
    <property type="project" value="InterPro"/>
</dbReference>
<dbReference type="GO" id="GO:0006817">
    <property type="term" value="P:phosphate ion transport"/>
    <property type="evidence" value="ECO:0007669"/>
    <property type="project" value="UniProtKB-KW"/>
</dbReference>
<feature type="domain" description="PhoU" evidence="8">
    <location>
        <begin position="118"/>
        <end position="203"/>
    </location>
</feature>
<dbReference type="EMBL" id="CP063304">
    <property type="protein sequence ID" value="QOV20870.1"/>
    <property type="molecule type" value="Genomic_DNA"/>
</dbReference>
<comment type="subunit">
    <text evidence="3 7">Homodimer.</text>
</comment>
<dbReference type="AlphaFoldDB" id="A0A7M2RND4"/>
<dbReference type="KEGG" id="bliq:INP51_00925"/>
<gene>
    <name evidence="9" type="primary">phoU</name>
    <name evidence="9" type="ORF">INP51_00925</name>
</gene>
<organism evidence="9 10">
    <name type="scientific">Blautia liquoris</name>
    <dbReference type="NCBI Taxonomy" id="2779518"/>
    <lineage>
        <taxon>Bacteria</taxon>
        <taxon>Bacillati</taxon>
        <taxon>Bacillota</taxon>
        <taxon>Clostridia</taxon>
        <taxon>Lachnospirales</taxon>
        <taxon>Lachnospiraceae</taxon>
        <taxon>Blautia</taxon>
    </lineage>
</organism>
<reference evidence="9 10" key="1">
    <citation type="submission" date="2020-10" db="EMBL/GenBank/DDBJ databases">
        <title>Blautia liquoris sp.nov., isolated from the mud in a fermentation cellar used for the production of Chinese strong-flavoured liquor.</title>
        <authorList>
            <person name="Lu L."/>
        </authorList>
    </citation>
    <scope>NUCLEOTIDE SEQUENCE [LARGE SCALE GENOMIC DNA]</scope>
    <source>
        <strain evidence="9 10">LZLJ-3</strain>
    </source>
</reference>
<name>A0A7M2RND4_9FIRM</name>